<accession>A0A0N5BIF5</accession>
<keyword evidence="1" id="KW-0472">Membrane</keyword>
<evidence type="ECO:0000313" key="3">
    <source>
        <dbReference type="WBParaSite" id="SPAL_0000573900.1"/>
    </source>
</evidence>
<sequence>MNTSQTIYIKRNESSRPAINNYYYSNDKKVDDSAPLFGVFLNFVLFAIILFLVSVILVYLLYTVFSKNSEKKEKKVKDEKLKEDIYDRERNNTIKHFDNRNSYNKNVIDNNECPCKHRHLQPNIYQNNLENMIGYGQLVTTTFDKCLCKKKCEECTVKCRRPLNVPIIKIEEHHHKENDHEKSVMIEKLDFVPCLRSHKECFISRK</sequence>
<reference evidence="3" key="1">
    <citation type="submission" date="2017-02" db="UniProtKB">
        <authorList>
            <consortium name="WormBaseParasite"/>
        </authorList>
    </citation>
    <scope>IDENTIFICATION</scope>
</reference>
<evidence type="ECO:0000313" key="2">
    <source>
        <dbReference type="Proteomes" id="UP000046392"/>
    </source>
</evidence>
<protein>
    <submittedName>
        <fullName evidence="3">TNFR-Cys domain-containing protein</fullName>
    </submittedName>
</protein>
<dbReference type="Proteomes" id="UP000046392">
    <property type="component" value="Unplaced"/>
</dbReference>
<keyword evidence="1" id="KW-1133">Transmembrane helix</keyword>
<name>A0A0N5BIF5_STREA</name>
<evidence type="ECO:0000256" key="1">
    <source>
        <dbReference type="SAM" id="Phobius"/>
    </source>
</evidence>
<proteinExistence type="predicted"/>
<keyword evidence="2" id="KW-1185">Reference proteome</keyword>
<keyword evidence="1" id="KW-0812">Transmembrane</keyword>
<organism evidence="2 3">
    <name type="scientific">Strongyloides papillosus</name>
    <name type="common">Intestinal threadworm</name>
    <dbReference type="NCBI Taxonomy" id="174720"/>
    <lineage>
        <taxon>Eukaryota</taxon>
        <taxon>Metazoa</taxon>
        <taxon>Ecdysozoa</taxon>
        <taxon>Nematoda</taxon>
        <taxon>Chromadorea</taxon>
        <taxon>Rhabditida</taxon>
        <taxon>Tylenchina</taxon>
        <taxon>Panagrolaimomorpha</taxon>
        <taxon>Strongyloidoidea</taxon>
        <taxon>Strongyloididae</taxon>
        <taxon>Strongyloides</taxon>
    </lineage>
</organism>
<dbReference type="AlphaFoldDB" id="A0A0N5BIF5"/>
<feature type="transmembrane region" description="Helical" evidence="1">
    <location>
        <begin position="39"/>
        <end position="65"/>
    </location>
</feature>
<dbReference type="WBParaSite" id="SPAL_0000573900.1">
    <property type="protein sequence ID" value="SPAL_0000573900.1"/>
    <property type="gene ID" value="SPAL_0000573900"/>
</dbReference>